<dbReference type="RefSeq" id="WP_104849014.1">
    <property type="nucleotide sequence ID" value="NZ_PKOZ01000003.1"/>
</dbReference>
<dbReference type="GO" id="GO:0003774">
    <property type="term" value="F:cytoskeletal motor activity"/>
    <property type="evidence" value="ECO:0007669"/>
    <property type="project" value="InterPro"/>
</dbReference>
<accession>A0A2S7N1J6</accession>
<keyword evidence="6" id="KW-0966">Cell projection</keyword>
<evidence type="ECO:0000313" key="6">
    <source>
        <dbReference type="EMBL" id="PQD95870.1"/>
    </source>
</evidence>
<dbReference type="Proteomes" id="UP000239663">
    <property type="component" value="Unassembled WGS sequence"/>
</dbReference>
<dbReference type="GO" id="GO:0009425">
    <property type="term" value="C:bacterial-type flagellum basal body"/>
    <property type="evidence" value="ECO:0007669"/>
    <property type="project" value="UniProtKB-SubCell"/>
</dbReference>
<evidence type="ECO:0000256" key="3">
    <source>
        <dbReference type="ARBA" id="ARBA00023143"/>
    </source>
</evidence>
<evidence type="ECO:0000256" key="4">
    <source>
        <dbReference type="HAMAP-Rule" id="MF_00724"/>
    </source>
</evidence>
<keyword evidence="6" id="KW-0969">Cilium</keyword>
<keyword evidence="3 4" id="KW-0975">Bacterial flagellum</keyword>
<dbReference type="InterPro" id="IPR001624">
    <property type="entry name" value="FliE"/>
</dbReference>
<evidence type="ECO:0000256" key="2">
    <source>
        <dbReference type="ARBA" id="ARBA00009272"/>
    </source>
</evidence>
<dbReference type="OrthoDB" id="9812413at2"/>
<reference evidence="6 7" key="1">
    <citation type="submission" date="2017-12" db="EMBL/GenBank/DDBJ databases">
        <title>Taxonomic description and draft genome of Pradoshia cofamensis Gen. nov., sp. nov., a thermotolerant bacillale isolated from anterior gut of earthworm Eisenia fetida.</title>
        <authorList>
            <person name="Saha T."/>
            <person name="Chakraborty R."/>
        </authorList>
    </citation>
    <scope>NUCLEOTIDE SEQUENCE [LARGE SCALE GENOMIC DNA]</scope>
    <source>
        <strain evidence="6 7">EAG3</strain>
    </source>
</reference>
<comment type="similarity">
    <text evidence="2 4">Belongs to the FliE family.</text>
</comment>
<keyword evidence="7" id="KW-1185">Reference proteome</keyword>
<dbReference type="AlphaFoldDB" id="A0A2S7N1J6"/>
<evidence type="ECO:0000256" key="1">
    <source>
        <dbReference type="ARBA" id="ARBA00004117"/>
    </source>
</evidence>
<sequence length="103" mass="11207">MDISALSNSVSSIFVENKAETKGSITPYEAQTSFASVLKESISEINTAQQASGEMTQKLALGHDVSLEDVMITAQKASITLEAAIQFRNKAIEAYQEMMRISM</sequence>
<protein>
    <recommendedName>
        <fullName evidence="4 5">Flagellar hook-basal body complex protein FliE</fullName>
    </recommendedName>
</protein>
<gene>
    <name evidence="4" type="primary">fliE</name>
    <name evidence="6" type="ORF">CYL18_08265</name>
</gene>
<dbReference type="PANTHER" id="PTHR34653:SF1">
    <property type="entry name" value="FLAGELLAR HOOK-BASAL BODY COMPLEX PROTEIN FLIE"/>
    <property type="match status" value="1"/>
</dbReference>
<organism evidence="6 7">
    <name type="scientific">Pradoshia eiseniae</name>
    <dbReference type="NCBI Taxonomy" id="2064768"/>
    <lineage>
        <taxon>Bacteria</taxon>
        <taxon>Bacillati</taxon>
        <taxon>Bacillota</taxon>
        <taxon>Bacilli</taxon>
        <taxon>Bacillales</taxon>
        <taxon>Bacillaceae</taxon>
        <taxon>Pradoshia</taxon>
    </lineage>
</organism>
<dbReference type="PRINTS" id="PR01006">
    <property type="entry name" value="FLGHOOKFLIE"/>
</dbReference>
<dbReference type="PANTHER" id="PTHR34653">
    <property type="match status" value="1"/>
</dbReference>
<evidence type="ECO:0000313" key="7">
    <source>
        <dbReference type="Proteomes" id="UP000239663"/>
    </source>
</evidence>
<proteinExistence type="inferred from homology"/>
<comment type="subcellular location">
    <subcellularLocation>
        <location evidence="1 4">Bacterial flagellum basal body</location>
    </subcellularLocation>
</comment>
<dbReference type="EMBL" id="PKOZ01000003">
    <property type="protein sequence ID" value="PQD95870.1"/>
    <property type="molecule type" value="Genomic_DNA"/>
</dbReference>
<keyword evidence="6" id="KW-0282">Flagellum</keyword>
<dbReference type="NCBIfam" id="TIGR00205">
    <property type="entry name" value="fliE"/>
    <property type="match status" value="1"/>
</dbReference>
<dbReference type="HAMAP" id="MF_00724">
    <property type="entry name" value="FliE"/>
    <property type="match status" value="1"/>
</dbReference>
<comment type="caution">
    <text evidence="6">The sequence shown here is derived from an EMBL/GenBank/DDBJ whole genome shotgun (WGS) entry which is preliminary data.</text>
</comment>
<dbReference type="Pfam" id="PF02049">
    <property type="entry name" value="FliE"/>
    <property type="match status" value="1"/>
</dbReference>
<dbReference type="GO" id="GO:0005198">
    <property type="term" value="F:structural molecule activity"/>
    <property type="evidence" value="ECO:0007669"/>
    <property type="project" value="UniProtKB-UniRule"/>
</dbReference>
<evidence type="ECO:0000256" key="5">
    <source>
        <dbReference type="NCBIfam" id="TIGR00205"/>
    </source>
</evidence>
<name>A0A2S7N1J6_9BACI</name>
<dbReference type="GO" id="GO:0071973">
    <property type="term" value="P:bacterial-type flagellum-dependent cell motility"/>
    <property type="evidence" value="ECO:0007669"/>
    <property type="project" value="InterPro"/>
</dbReference>